<dbReference type="CDD" id="cd21037">
    <property type="entry name" value="MLKL_NTD"/>
    <property type="match status" value="1"/>
</dbReference>
<dbReference type="AlphaFoldDB" id="A0A9P5ZRC5"/>
<evidence type="ECO:0000256" key="2">
    <source>
        <dbReference type="SAM" id="MobiDB-lite"/>
    </source>
</evidence>
<reference evidence="3" key="1">
    <citation type="submission" date="2020-11" db="EMBL/GenBank/DDBJ databases">
        <authorList>
            <consortium name="DOE Joint Genome Institute"/>
            <person name="Ahrendt S."/>
            <person name="Riley R."/>
            <person name="Andreopoulos W."/>
            <person name="Labutti K."/>
            <person name="Pangilinan J."/>
            <person name="Ruiz-Duenas F.J."/>
            <person name="Barrasa J.M."/>
            <person name="Sanchez-Garcia M."/>
            <person name="Camarero S."/>
            <person name="Miyauchi S."/>
            <person name="Serrano A."/>
            <person name="Linde D."/>
            <person name="Babiker R."/>
            <person name="Drula E."/>
            <person name="Ayuso-Fernandez I."/>
            <person name="Pacheco R."/>
            <person name="Padilla G."/>
            <person name="Ferreira P."/>
            <person name="Barriuso J."/>
            <person name="Kellner H."/>
            <person name="Castanera R."/>
            <person name="Alfaro M."/>
            <person name="Ramirez L."/>
            <person name="Pisabarro A.G."/>
            <person name="Kuo A."/>
            <person name="Tritt A."/>
            <person name="Lipzen A."/>
            <person name="He G."/>
            <person name="Yan M."/>
            <person name="Ng V."/>
            <person name="Cullen D."/>
            <person name="Martin F."/>
            <person name="Rosso M.-N."/>
            <person name="Henrissat B."/>
            <person name="Hibbett D."/>
            <person name="Martinez A.T."/>
            <person name="Grigoriev I.V."/>
        </authorList>
    </citation>
    <scope>NUCLEOTIDE SEQUENCE</scope>
    <source>
        <strain evidence="3">ATCC 90797</strain>
    </source>
</reference>
<dbReference type="Gene3D" id="1.20.930.20">
    <property type="entry name" value="Adaptor protein Cbl, N-terminal domain"/>
    <property type="match status" value="1"/>
</dbReference>
<keyword evidence="4" id="KW-1185">Reference proteome</keyword>
<organism evidence="3 4">
    <name type="scientific">Pleurotus eryngii</name>
    <name type="common">Boletus of the steppes</name>
    <dbReference type="NCBI Taxonomy" id="5323"/>
    <lineage>
        <taxon>Eukaryota</taxon>
        <taxon>Fungi</taxon>
        <taxon>Dikarya</taxon>
        <taxon>Basidiomycota</taxon>
        <taxon>Agaricomycotina</taxon>
        <taxon>Agaricomycetes</taxon>
        <taxon>Agaricomycetidae</taxon>
        <taxon>Agaricales</taxon>
        <taxon>Pleurotineae</taxon>
        <taxon>Pleurotaceae</taxon>
        <taxon>Pleurotus</taxon>
    </lineage>
</organism>
<dbReference type="InterPro" id="IPR036537">
    <property type="entry name" value="Adaptor_Cbl_N_dom_sf"/>
</dbReference>
<feature type="compositionally biased region" description="Polar residues" evidence="2">
    <location>
        <begin position="180"/>
        <end position="190"/>
    </location>
</feature>
<keyword evidence="1" id="KW-0175">Coiled coil</keyword>
<accession>A0A9P5ZRC5</accession>
<dbReference type="OrthoDB" id="3011275at2759"/>
<protein>
    <submittedName>
        <fullName evidence="3">Uncharacterized protein</fullName>
    </submittedName>
</protein>
<evidence type="ECO:0000313" key="3">
    <source>
        <dbReference type="EMBL" id="KAF9490441.1"/>
    </source>
</evidence>
<proteinExistence type="predicted"/>
<feature type="region of interest" description="Disordered" evidence="2">
    <location>
        <begin position="165"/>
        <end position="190"/>
    </location>
</feature>
<sequence length="190" mass="21659">MPPQINNVQKRAGTRRTNTIANSIRIFRGLEGLAELPYLSPLKPICSLAISILELVQTLRKLRDDHAELIDRIKQLALILDPGKNKARTIVTEVEDLERALTEIIAVLEAECRLGWFQRVRKSQELKDNILSCTAKLDAYIERFTIKRRFKSSNIVTYTWNGASSRSPMPHFSEGEPSIYHSQSRSLELS</sequence>
<evidence type="ECO:0000256" key="1">
    <source>
        <dbReference type="SAM" id="Coils"/>
    </source>
</evidence>
<evidence type="ECO:0000313" key="4">
    <source>
        <dbReference type="Proteomes" id="UP000807025"/>
    </source>
</evidence>
<feature type="coiled-coil region" evidence="1">
    <location>
        <begin position="52"/>
        <end position="79"/>
    </location>
</feature>
<comment type="caution">
    <text evidence="3">The sequence shown here is derived from an EMBL/GenBank/DDBJ whole genome shotgun (WGS) entry which is preliminary data.</text>
</comment>
<name>A0A9P5ZRC5_PLEER</name>
<dbReference type="GO" id="GO:0007166">
    <property type="term" value="P:cell surface receptor signaling pathway"/>
    <property type="evidence" value="ECO:0007669"/>
    <property type="project" value="InterPro"/>
</dbReference>
<dbReference type="Proteomes" id="UP000807025">
    <property type="component" value="Unassembled WGS sequence"/>
</dbReference>
<gene>
    <name evidence="3" type="ORF">BDN71DRAFT_193062</name>
</gene>
<dbReference type="EMBL" id="MU154642">
    <property type="protein sequence ID" value="KAF9490441.1"/>
    <property type="molecule type" value="Genomic_DNA"/>
</dbReference>
<dbReference type="InterPro" id="IPR059179">
    <property type="entry name" value="MLKL-like_MCAfunc"/>
</dbReference>